<evidence type="ECO:0000313" key="2">
    <source>
        <dbReference type="EMBL" id="SJZ68492.1"/>
    </source>
</evidence>
<name>A0A1T4MNA3_9FIRM</name>
<organism evidence="2 3">
    <name type="scientific">Eubacterium ruminantium</name>
    <dbReference type="NCBI Taxonomy" id="42322"/>
    <lineage>
        <taxon>Bacteria</taxon>
        <taxon>Bacillati</taxon>
        <taxon>Bacillota</taxon>
        <taxon>Clostridia</taxon>
        <taxon>Eubacteriales</taxon>
        <taxon>Eubacteriaceae</taxon>
        <taxon>Eubacterium</taxon>
    </lineage>
</organism>
<keyword evidence="3" id="KW-1185">Reference proteome</keyword>
<feature type="domain" description="DUF6472" evidence="1">
    <location>
        <begin position="5"/>
        <end position="60"/>
    </location>
</feature>
<evidence type="ECO:0000259" key="1">
    <source>
        <dbReference type="Pfam" id="PF20076"/>
    </source>
</evidence>
<dbReference type="OrthoDB" id="1823132at2"/>
<dbReference type="EMBL" id="FUXA01000007">
    <property type="protein sequence ID" value="SJZ68492.1"/>
    <property type="molecule type" value="Genomic_DNA"/>
</dbReference>
<protein>
    <recommendedName>
        <fullName evidence="1">DUF6472 domain-containing protein</fullName>
    </recommendedName>
</protein>
<evidence type="ECO:0000313" key="3">
    <source>
        <dbReference type="Proteomes" id="UP000189857"/>
    </source>
</evidence>
<proteinExistence type="predicted"/>
<dbReference type="RefSeq" id="WP_078787140.1">
    <property type="nucleotide sequence ID" value="NZ_CACZYW010000002.1"/>
</dbReference>
<dbReference type="Pfam" id="PF20076">
    <property type="entry name" value="DUF6472"/>
    <property type="match status" value="1"/>
</dbReference>
<gene>
    <name evidence="2" type="ORF">SAMN02745110_01301</name>
</gene>
<reference evidence="2 3" key="1">
    <citation type="submission" date="2017-02" db="EMBL/GenBank/DDBJ databases">
        <authorList>
            <person name="Peterson S.W."/>
        </authorList>
    </citation>
    <scope>NUCLEOTIDE SEQUENCE [LARGE SCALE GENOMIC DNA]</scope>
    <source>
        <strain evidence="2 3">ATCC 17233</strain>
    </source>
</reference>
<accession>A0A1T4MNA3</accession>
<dbReference type="AlphaFoldDB" id="A0A1T4MNA3"/>
<dbReference type="InterPro" id="IPR045525">
    <property type="entry name" value="DUF6472"/>
</dbReference>
<dbReference type="Proteomes" id="UP000189857">
    <property type="component" value="Unassembled WGS sequence"/>
</dbReference>
<sequence length="60" mass="7174">MAKSGNCDTCCYLVYDDEMEEYVCDVNMDEDDYGRLMQTSFKECPYYKDGDEYKVVRHQM</sequence>